<evidence type="ECO:0000313" key="2">
    <source>
        <dbReference type="Proteomes" id="UP001163046"/>
    </source>
</evidence>
<reference evidence="1" key="1">
    <citation type="submission" date="2023-01" db="EMBL/GenBank/DDBJ databases">
        <title>Genome assembly of the deep-sea coral Lophelia pertusa.</title>
        <authorList>
            <person name="Herrera S."/>
            <person name="Cordes E."/>
        </authorList>
    </citation>
    <scope>NUCLEOTIDE SEQUENCE</scope>
    <source>
        <strain evidence="1">USNM1676648</strain>
        <tissue evidence="1">Polyp</tissue>
    </source>
</reference>
<protein>
    <submittedName>
        <fullName evidence="1">Uncharacterized protein</fullName>
    </submittedName>
</protein>
<evidence type="ECO:0000313" key="1">
    <source>
        <dbReference type="EMBL" id="KAJ7380597.1"/>
    </source>
</evidence>
<dbReference type="EMBL" id="MU826353">
    <property type="protein sequence ID" value="KAJ7380597.1"/>
    <property type="molecule type" value="Genomic_DNA"/>
</dbReference>
<proteinExistence type="predicted"/>
<accession>A0A9W9ZF99</accession>
<sequence>MQKVAGTPFTRACCCPQHSEWGYGPIGAKELYSVTYIEGKFCGLGKWSLTGHKERKRKICKFCRARIKLERKCDSLESAFNANSSTSQDNSFPATIETDDESFLVEPGPSCNEELLEGSSTWKDLQDKACQFPETVQSRYGYEALGDRRKRELMAEIMDEIDSLLENYTSLGSQGTCVIMRDILASQKFQYKFPDVFPMNSDGNDDKFLKALAKDYQASKDKETSKLIRAQGAKITQKLLIGGSLKGSNLQVDGVTRGKSRTETAKAIGRVSMFGDE</sequence>
<organism evidence="1 2">
    <name type="scientific">Desmophyllum pertusum</name>
    <dbReference type="NCBI Taxonomy" id="174260"/>
    <lineage>
        <taxon>Eukaryota</taxon>
        <taxon>Metazoa</taxon>
        <taxon>Cnidaria</taxon>
        <taxon>Anthozoa</taxon>
        <taxon>Hexacorallia</taxon>
        <taxon>Scleractinia</taxon>
        <taxon>Caryophylliina</taxon>
        <taxon>Caryophylliidae</taxon>
        <taxon>Desmophyllum</taxon>
    </lineage>
</organism>
<dbReference type="Proteomes" id="UP001163046">
    <property type="component" value="Unassembled WGS sequence"/>
</dbReference>
<keyword evidence="2" id="KW-1185">Reference proteome</keyword>
<comment type="caution">
    <text evidence="1">The sequence shown here is derived from an EMBL/GenBank/DDBJ whole genome shotgun (WGS) entry which is preliminary data.</text>
</comment>
<dbReference type="AlphaFoldDB" id="A0A9W9ZF99"/>
<dbReference type="OrthoDB" id="6012004at2759"/>
<name>A0A9W9ZF99_9CNID</name>
<gene>
    <name evidence="1" type="ORF">OS493_009064</name>
</gene>